<dbReference type="eggNOG" id="COG1595">
    <property type="taxonomic scope" value="Bacteria"/>
</dbReference>
<dbReference type="AlphaFoldDB" id="C6PS15"/>
<evidence type="ECO:0000259" key="6">
    <source>
        <dbReference type="Pfam" id="PF08281"/>
    </source>
</evidence>
<feature type="domain" description="RNA polymerase sigma factor 70 region 4 type 2" evidence="6">
    <location>
        <begin position="163"/>
        <end position="211"/>
    </location>
</feature>
<keyword evidence="2" id="KW-0805">Transcription regulation</keyword>
<dbReference type="Gene3D" id="1.10.1740.10">
    <property type="match status" value="1"/>
</dbReference>
<evidence type="ECO:0000256" key="1">
    <source>
        <dbReference type="ARBA" id="ARBA00010641"/>
    </source>
</evidence>
<dbReference type="STRING" id="536227.Ccar_14115"/>
<dbReference type="Pfam" id="PF04542">
    <property type="entry name" value="Sigma70_r2"/>
    <property type="match status" value="1"/>
</dbReference>
<sequence length="221" mass="26113">MHGIISTLSKKTTIMEYISVFSLYLISSIRGGTILDIDKKLILRCKKYDKPALMELFKIYEKYLYRLCYSYCQNQQDALDLVQEIYIKIFNNINKFNDDMPFHPWVRKLSVNICLNFKRTIKSNVVSLNGELNEDSTLEDTVASDFNVEHEIEKMDLKRILKENLKALPENYRLVIILRYYENLSYNEISELLCKPLGTIKTDLYRAKALLKKKLENIREE</sequence>
<dbReference type="EMBL" id="ACVI01000020">
    <property type="protein sequence ID" value="EET87940.1"/>
    <property type="molecule type" value="Genomic_DNA"/>
</dbReference>
<dbReference type="InterPro" id="IPR013249">
    <property type="entry name" value="RNA_pol_sigma70_r4_t2"/>
</dbReference>
<dbReference type="Pfam" id="PF08281">
    <property type="entry name" value="Sigma70_r4_2"/>
    <property type="match status" value="1"/>
</dbReference>
<keyword evidence="4" id="KW-0804">Transcription</keyword>
<organism evidence="7 8">
    <name type="scientific">Clostridium carboxidivorans P7</name>
    <dbReference type="NCBI Taxonomy" id="536227"/>
    <lineage>
        <taxon>Bacteria</taxon>
        <taxon>Bacillati</taxon>
        <taxon>Bacillota</taxon>
        <taxon>Clostridia</taxon>
        <taxon>Eubacteriales</taxon>
        <taxon>Clostridiaceae</taxon>
        <taxon>Clostridium</taxon>
    </lineage>
</organism>
<keyword evidence="8" id="KW-1185">Reference proteome</keyword>
<accession>C6PS15</accession>
<dbReference type="InterPro" id="IPR039425">
    <property type="entry name" value="RNA_pol_sigma-70-like"/>
</dbReference>
<name>C6PS15_9CLOT</name>
<dbReference type="SUPFAM" id="SSF88946">
    <property type="entry name" value="Sigma2 domain of RNA polymerase sigma factors"/>
    <property type="match status" value="1"/>
</dbReference>
<evidence type="ECO:0000259" key="5">
    <source>
        <dbReference type="Pfam" id="PF04542"/>
    </source>
</evidence>
<evidence type="ECO:0000313" key="7">
    <source>
        <dbReference type="EMBL" id="EET87940.1"/>
    </source>
</evidence>
<comment type="caution">
    <text evidence="7">The sequence shown here is derived from an EMBL/GenBank/DDBJ whole genome shotgun (WGS) entry which is preliminary data.</text>
</comment>
<dbReference type="PANTHER" id="PTHR43133:SF60">
    <property type="entry name" value="RNA POLYMERASE SIGMA FACTOR SIGV"/>
    <property type="match status" value="1"/>
</dbReference>
<dbReference type="GO" id="GO:0003677">
    <property type="term" value="F:DNA binding"/>
    <property type="evidence" value="ECO:0007669"/>
    <property type="project" value="InterPro"/>
</dbReference>
<dbReference type="InterPro" id="IPR014284">
    <property type="entry name" value="RNA_pol_sigma-70_dom"/>
</dbReference>
<dbReference type="InterPro" id="IPR036388">
    <property type="entry name" value="WH-like_DNA-bd_sf"/>
</dbReference>
<dbReference type="SUPFAM" id="SSF88659">
    <property type="entry name" value="Sigma3 and sigma4 domains of RNA polymerase sigma factors"/>
    <property type="match status" value="1"/>
</dbReference>
<protein>
    <submittedName>
        <fullName evidence="7">RNA polymerase, sigma-24 subunit, ECF subfamily</fullName>
    </submittedName>
</protein>
<proteinExistence type="inferred from homology"/>
<dbReference type="Proteomes" id="UP000004198">
    <property type="component" value="Unassembled WGS sequence"/>
</dbReference>
<dbReference type="InterPro" id="IPR013325">
    <property type="entry name" value="RNA_pol_sigma_r2"/>
</dbReference>
<keyword evidence="3" id="KW-0731">Sigma factor</keyword>
<dbReference type="InterPro" id="IPR007627">
    <property type="entry name" value="RNA_pol_sigma70_r2"/>
</dbReference>
<dbReference type="Gene3D" id="1.10.10.10">
    <property type="entry name" value="Winged helix-like DNA-binding domain superfamily/Winged helix DNA-binding domain"/>
    <property type="match status" value="1"/>
</dbReference>
<dbReference type="InterPro" id="IPR013324">
    <property type="entry name" value="RNA_pol_sigma_r3/r4-like"/>
</dbReference>
<dbReference type="CDD" id="cd06171">
    <property type="entry name" value="Sigma70_r4"/>
    <property type="match status" value="1"/>
</dbReference>
<dbReference type="GO" id="GO:0006352">
    <property type="term" value="P:DNA-templated transcription initiation"/>
    <property type="evidence" value="ECO:0007669"/>
    <property type="project" value="InterPro"/>
</dbReference>
<reference evidence="7 8" key="1">
    <citation type="submission" date="2009-06" db="EMBL/GenBank/DDBJ databases">
        <title>The draft genome of Clostridium carboxidivorans P7.</title>
        <authorList>
            <consortium name="US DOE Joint Genome Institute (JGI-PGF)"/>
            <person name="Lucas S."/>
            <person name="Copeland A."/>
            <person name="Lapidus A."/>
            <person name="Glavina del Rio T."/>
            <person name="Tice H."/>
            <person name="Bruce D."/>
            <person name="Goodwin L."/>
            <person name="Pitluck S."/>
            <person name="Larimer F."/>
            <person name="Land M.L."/>
            <person name="Hauser L."/>
            <person name="Hemme C.L."/>
        </authorList>
    </citation>
    <scope>NUCLEOTIDE SEQUENCE [LARGE SCALE GENOMIC DNA]</scope>
    <source>
        <strain evidence="7 8">P7</strain>
    </source>
</reference>
<feature type="domain" description="RNA polymerase sigma-70 region 2" evidence="5">
    <location>
        <begin position="56"/>
        <end position="120"/>
    </location>
</feature>
<evidence type="ECO:0000256" key="3">
    <source>
        <dbReference type="ARBA" id="ARBA00023082"/>
    </source>
</evidence>
<gene>
    <name evidence="7" type="ORF">CcarbDRAFT_1582</name>
</gene>
<evidence type="ECO:0000313" key="8">
    <source>
        <dbReference type="Proteomes" id="UP000004198"/>
    </source>
</evidence>
<comment type="similarity">
    <text evidence="1">Belongs to the sigma-70 factor family. ECF subfamily.</text>
</comment>
<evidence type="ECO:0000256" key="4">
    <source>
        <dbReference type="ARBA" id="ARBA00023163"/>
    </source>
</evidence>
<dbReference type="NCBIfam" id="TIGR02937">
    <property type="entry name" value="sigma70-ECF"/>
    <property type="match status" value="1"/>
</dbReference>
<dbReference type="GO" id="GO:0016987">
    <property type="term" value="F:sigma factor activity"/>
    <property type="evidence" value="ECO:0007669"/>
    <property type="project" value="UniProtKB-KW"/>
</dbReference>
<evidence type="ECO:0000256" key="2">
    <source>
        <dbReference type="ARBA" id="ARBA00023015"/>
    </source>
</evidence>
<dbReference type="PANTHER" id="PTHR43133">
    <property type="entry name" value="RNA POLYMERASE ECF-TYPE SIGMA FACTO"/>
    <property type="match status" value="1"/>
</dbReference>